<dbReference type="AlphaFoldDB" id="A0A2A9G2S1"/>
<evidence type="ECO:0000313" key="3">
    <source>
        <dbReference type="Proteomes" id="UP000243542"/>
    </source>
</evidence>
<dbReference type="EMBL" id="PDJK01000001">
    <property type="protein sequence ID" value="PFG57152.1"/>
    <property type="molecule type" value="Genomic_DNA"/>
</dbReference>
<dbReference type="Pfam" id="PF09704">
    <property type="entry name" value="Cas_Cas5d"/>
    <property type="match status" value="1"/>
</dbReference>
<dbReference type="RefSeq" id="WP_098509786.1">
    <property type="nucleotide sequence ID" value="NZ_JBIAKZ010000010.1"/>
</dbReference>
<dbReference type="GO" id="GO:0003723">
    <property type="term" value="F:RNA binding"/>
    <property type="evidence" value="ECO:0007669"/>
    <property type="project" value="InterPro"/>
</dbReference>
<dbReference type="GO" id="GO:0051607">
    <property type="term" value="P:defense response to virus"/>
    <property type="evidence" value="ECO:0007669"/>
    <property type="project" value="UniProtKB-KW"/>
</dbReference>
<dbReference type="GO" id="GO:0043571">
    <property type="term" value="P:maintenance of CRISPR repeat elements"/>
    <property type="evidence" value="ECO:0007669"/>
    <property type="project" value="InterPro"/>
</dbReference>
<comment type="caution">
    <text evidence="2">The sequence shown here is derived from an EMBL/GenBank/DDBJ whole genome shotgun (WGS) entry which is preliminary data.</text>
</comment>
<protein>
    <submittedName>
        <fullName evidence="2">CRISPR-associated Cas5e family protein</fullName>
    </submittedName>
</protein>
<dbReference type="Gene3D" id="3.30.70.2660">
    <property type="match status" value="1"/>
</dbReference>
<dbReference type="Proteomes" id="UP000243542">
    <property type="component" value="Unassembled WGS sequence"/>
</dbReference>
<name>A0A2A9G2S1_9PSEU</name>
<dbReference type="NCBIfam" id="TIGR02593">
    <property type="entry name" value="CRISPR_cas5"/>
    <property type="match status" value="1"/>
</dbReference>
<accession>A0A2A9G2S1</accession>
<sequence>MSHTLALCIDAPMQSWGLRSRGVVRDTAMEPTKSGIVGLLAAASGVARDDSKRIAALAALRLGVRVDREGLLERDFQTTQNVPTTAGTGHRTVVSERYYLADALFLVLMEGPRDVLAGLASAVAAPRWPLFFGRRAFVPAQPLFKTLASTSLDEMVREYPWLEHSQRAASAAGDQQRVELRTVIDCPADDPRAEPRHDVPLSFSDGARRYGQRTVAVDEVPLTATMIPAEESRCS</sequence>
<dbReference type="CDD" id="cd09756">
    <property type="entry name" value="Cas5_I-E"/>
    <property type="match status" value="1"/>
</dbReference>
<dbReference type="InterPro" id="IPR021124">
    <property type="entry name" value="CRISPR-assoc_prot_Cas5"/>
</dbReference>
<dbReference type="InterPro" id="IPR013422">
    <property type="entry name" value="CRISPR-assoc_prot_Cas5_N"/>
</dbReference>
<dbReference type="InterPro" id="IPR010147">
    <property type="entry name" value="CRISPR-assoc_prot_CasD"/>
</dbReference>
<gene>
    <name evidence="2" type="ORF">ATK36_0716</name>
</gene>
<proteinExistence type="predicted"/>
<evidence type="ECO:0000256" key="1">
    <source>
        <dbReference type="ARBA" id="ARBA00023118"/>
    </source>
</evidence>
<evidence type="ECO:0000313" key="2">
    <source>
        <dbReference type="EMBL" id="PFG57152.1"/>
    </source>
</evidence>
<organism evidence="2 3">
    <name type="scientific">Amycolatopsis sulphurea</name>
    <dbReference type="NCBI Taxonomy" id="76022"/>
    <lineage>
        <taxon>Bacteria</taxon>
        <taxon>Bacillati</taxon>
        <taxon>Actinomycetota</taxon>
        <taxon>Actinomycetes</taxon>
        <taxon>Pseudonocardiales</taxon>
        <taxon>Pseudonocardiaceae</taxon>
        <taxon>Amycolatopsis</taxon>
    </lineage>
</organism>
<dbReference type="NCBIfam" id="TIGR01868">
    <property type="entry name" value="casD_Cas5e"/>
    <property type="match status" value="1"/>
</dbReference>
<reference evidence="2 3" key="1">
    <citation type="submission" date="2017-10" db="EMBL/GenBank/DDBJ databases">
        <title>Sequencing the genomes of 1000 actinobacteria strains.</title>
        <authorList>
            <person name="Klenk H.-P."/>
        </authorList>
    </citation>
    <scope>NUCLEOTIDE SEQUENCE [LARGE SCALE GENOMIC DNA]</scope>
    <source>
        <strain evidence="2 3">DSM 46092</strain>
    </source>
</reference>
<keyword evidence="3" id="KW-1185">Reference proteome</keyword>
<keyword evidence="1" id="KW-0051">Antiviral defense</keyword>